<keyword evidence="3" id="KW-0804">Transcription</keyword>
<accession>A0A537J177</accession>
<dbReference type="InterPro" id="IPR036390">
    <property type="entry name" value="WH_DNA-bd_sf"/>
</dbReference>
<dbReference type="GO" id="GO:0003677">
    <property type="term" value="F:DNA binding"/>
    <property type="evidence" value="ECO:0007669"/>
    <property type="project" value="UniProtKB-KW"/>
</dbReference>
<organism evidence="5 6">
    <name type="scientific">Candidatus Segetimicrobium genomatis</name>
    <dbReference type="NCBI Taxonomy" id="2569760"/>
    <lineage>
        <taxon>Bacteria</taxon>
        <taxon>Bacillati</taxon>
        <taxon>Candidatus Sysuimicrobiota</taxon>
        <taxon>Candidatus Sysuimicrobiia</taxon>
        <taxon>Candidatus Sysuimicrobiales</taxon>
        <taxon>Candidatus Segetimicrobiaceae</taxon>
        <taxon>Candidatus Segetimicrobium</taxon>
    </lineage>
</organism>
<dbReference type="EMBL" id="VBAP01000004">
    <property type="protein sequence ID" value="TMI77298.1"/>
    <property type="molecule type" value="Genomic_DNA"/>
</dbReference>
<evidence type="ECO:0000313" key="6">
    <source>
        <dbReference type="Proteomes" id="UP000318834"/>
    </source>
</evidence>
<dbReference type="SUPFAM" id="SSF46785">
    <property type="entry name" value="Winged helix' DNA-binding domain"/>
    <property type="match status" value="1"/>
</dbReference>
<dbReference type="Pfam" id="PF01638">
    <property type="entry name" value="HxlR"/>
    <property type="match status" value="1"/>
</dbReference>
<dbReference type="InterPro" id="IPR002577">
    <property type="entry name" value="HTH_HxlR"/>
</dbReference>
<gene>
    <name evidence="5" type="ORF">E6H05_00480</name>
</gene>
<dbReference type="AlphaFoldDB" id="A0A537J177"/>
<sequence>MSRAKITHENEEHVCPRFHRAIELVGKRWNGAVIRALMDRPRRFGEILEAVPDLHDRLLSERLKELEAEEIVQRRVYPETPVRIEYALTERGRDLQRILAEVEHWAHRWLPQPVKH</sequence>
<proteinExistence type="predicted"/>
<feature type="domain" description="HTH hxlR-type" evidence="4">
    <location>
        <begin position="15"/>
        <end position="114"/>
    </location>
</feature>
<comment type="caution">
    <text evidence="5">The sequence shown here is derived from an EMBL/GenBank/DDBJ whole genome shotgun (WGS) entry which is preliminary data.</text>
</comment>
<protein>
    <submittedName>
        <fullName evidence="5">Helix-turn-helix transcriptional regulator</fullName>
    </submittedName>
</protein>
<keyword evidence="2" id="KW-0238">DNA-binding</keyword>
<dbReference type="Proteomes" id="UP000318834">
    <property type="component" value="Unassembled WGS sequence"/>
</dbReference>
<evidence type="ECO:0000259" key="4">
    <source>
        <dbReference type="PROSITE" id="PS51118"/>
    </source>
</evidence>
<evidence type="ECO:0000256" key="2">
    <source>
        <dbReference type="ARBA" id="ARBA00023125"/>
    </source>
</evidence>
<evidence type="ECO:0000313" key="5">
    <source>
        <dbReference type="EMBL" id="TMI77298.1"/>
    </source>
</evidence>
<dbReference type="InterPro" id="IPR036388">
    <property type="entry name" value="WH-like_DNA-bd_sf"/>
</dbReference>
<dbReference type="Gene3D" id="1.10.10.10">
    <property type="entry name" value="Winged helix-like DNA-binding domain superfamily/Winged helix DNA-binding domain"/>
    <property type="match status" value="1"/>
</dbReference>
<dbReference type="PANTHER" id="PTHR33204:SF37">
    <property type="entry name" value="HTH-TYPE TRANSCRIPTIONAL REGULATOR YODB"/>
    <property type="match status" value="1"/>
</dbReference>
<dbReference type="PROSITE" id="PS51118">
    <property type="entry name" value="HTH_HXLR"/>
    <property type="match status" value="1"/>
</dbReference>
<evidence type="ECO:0000256" key="3">
    <source>
        <dbReference type="ARBA" id="ARBA00023163"/>
    </source>
</evidence>
<dbReference type="PANTHER" id="PTHR33204">
    <property type="entry name" value="TRANSCRIPTIONAL REGULATOR, MARR FAMILY"/>
    <property type="match status" value="1"/>
</dbReference>
<keyword evidence="1" id="KW-0805">Transcription regulation</keyword>
<name>A0A537J177_9BACT</name>
<reference evidence="5 6" key="1">
    <citation type="journal article" date="2019" name="Nat. Microbiol.">
        <title>Mediterranean grassland soil C-N compound turnover is dependent on rainfall and depth, and is mediated by genomically divergent microorganisms.</title>
        <authorList>
            <person name="Diamond S."/>
            <person name="Andeer P.F."/>
            <person name="Li Z."/>
            <person name="Crits-Christoph A."/>
            <person name="Burstein D."/>
            <person name="Anantharaman K."/>
            <person name="Lane K.R."/>
            <person name="Thomas B.C."/>
            <person name="Pan C."/>
            <person name="Northen T.R."/>
            <person name="Banfield J.F."/>
        </authorList>
    </citation>
    <scope>NUCLEOTIDE SEQUENCE [LARGE SCALE GENOMIC DNA]</scope>
    <source>
        <strain evidence="5">NP_8</strain>
    </source>
</reference>
<evidence type="ECO:0000256" key="1">
    <source>
        <dbReference type="ARBA" id="ARBA00023015"/>
    </source>
</evidence>